<feature type="region of interest" description="Disordered" evidence="1">
    <location>
        <begin position="233"/>
        <end position="339"/>
    </location>
</feature>
<dbReference type="AlphaFoldDB" id="A0AA38VMK5"/>
<feature type="compositionally biased region" description="Basic and acidic residues" evidence="1">
    <location>
        <begin position="246"/>
        <end position="258"/>
    </location>
</feature>
<sequence length="339" mass="37122">MELATFSDVEFVGIAADRHVVVDSNHRGRRESTSGSSTISLASAGSEIQRHDKSLKASAFDIHEVYSVVPLSPSSFMVDPVPDNLPGLIDEGPHTSNDECNLPTVSTWSATPSTTSPLERFRLESQRHERVAVSVALGQPCEHVVSDASPFECYAFTRSPAPSPSSRRGLGASGDDIEGSGYAVTAGSVMSAPGYDDDQSLLKTYSLERWFGSTMEKTQELAVELQHPGAQSTLLMPPSLQQPKSATDDKFASDELNHEPPSSSISLGRIDPGPMLEDDDDGITGESIRAFTEAFLSKQRREMTKNRTHREQRYRKRKNVEDHHQNRPARPSPAHVSDY</sequence>
<feature type="compositionally biased region" description="Polar residues" evidence="1">
    <location>
        <begin position="233"/>
        <end position="245"/>
    </location>
</feature>
<reference evidence="2" key="1">
    <citation type="submission" date="2022-07" db="EMBL/GenBank/DDBJ databases">
        <title>Fungi with potential for degradation of polypropylene.</title>
        <authorList>
            <person name="Gostincar C."/>
        </authorList>
    </citation>
    <scope>NUCLEOTIDE SEQUENCE</scope>
    <source>
        <strain evidence="2">EXF-13287</strain>
    </source>
</reference>
<evidence type="ECO:0000256" key="1">
    <source>
        <dbReference type="SAM" id="MobiDB-lite"/>
    </source>
</evidence>
<proteinExistence type="predicted"/>
<gene>
    <name evidence="2" type="ORF">NKR19_g4778</name>
</gene>
<name>A0AA38VMK5_9PEZI</name>
<dbReference type="EMBL" id="JANBVN010000061">
    <property type="protein sequence ID" value="KAJ9151634.1"/>
    <property type="molecule type" value="Genomic_DNA"/>
</dbReference>
<feature type="region of interest" description="Disordered" evidence="1">
    <location>
        <begin position="158"/>
        <end position="177"/>
    </location>
</feature>
<organism evidence="2 3">
    <name type="scientific">Coniochaeta hoffmannii</name>
    <dbReference type="NCBI Taxonomy" id="91930"/>
    <lineage>
        <taxon>Eukaryota</taxon>
        <taxon>Fungi</taxon>
        <taxon>Dikarya</taxon>
        <taxon>Ascomycota</taxon>
        <taxon>Pezizomycotina</taxon>
        <taxon>Sordariomycetes</taxon>
        <taxon>Sordariomycetidae</taxon>
        <taxon>Coniochaetales</taxon>
        <taxon>Coniochaetaceae</taxon>
        <taxon>Coniochaeta</taxon>
    </lineage>
</organism>
<keyword evidence="3" id="KW-1185">Reference proteome</keyword>
<feature type="region of interest" description="Disordered" evidence="1">
    <location>
        <begin position="24"/>
        <end position="45"/>
    </location>
</feature>
<protein>
    <submittedName>
        <fullName evidence="2">Uncharacterized protein</fullName>
    </submittedName>
</protein>
<feature type="compositionally biased region" description="Low complexity" evidence="1">
    <location>
        <begin position="33"/>
        <end position="45"/>
    </location>
</feature>
<feature type="compositionally biased region" description="Basic and acidic residues" evidence="1">
    <location>
        <begin position="299"/>
        <end position="311"/>
    </location>
</feature>
<evidence type="ECO:0000313" key="3">
    <source>
        <dbReference type="Proteomes" id="UP001174691"/>
    </source>
</evidence>
<feature type="compositionally biased region" description="Low complexity" evidence="1">
    <location>
        <begin position="158"/>
        <end position="168"/>
    </location>
</feature>
<accession>A0AA38VMK5</accession>
<evidence type="ECO:0000313" key="2">
    <source>
        <dbReference type="EMBL" id="KAJ9151634.1"/>
    </source>
</evidence>
<comment type="caution">
    <text evidence="2">The sequence shown here is derived from an EMBL/GenBank/DDBJ whole genome shotgun (WGS) entry which is preliminary data.</text>
</comment>
<dbReference type="Proteomes" id="UP001174691">
    <property type="component" value="Unassembled WGS sequence"/>
</dbReference>